<dbReference type="EMBL" id="NIRI02000042">
    <property type="protein sequence ID" value="KAG5448364.1"/>
    <property type="molecule type" value="Genomic_DNA"/>
</dbReference>
<keyword evidence="2" id="KW-1185">Reference proteome</keyword>
<gene>
    <name evidence="1" type="ORF">CSKR_107073</name>
</gene>
<proteinExistence type="predicted"/>
<sequence>MNLLVSDFVPQGVFHFSDISDPQFLSVSAVAQGYLAPEDAPHWIEGATSMNGSTSLQQSQGSIKDSILERRRLGCTTGGDPGTM</sequence>
<dbReference type="AlphaFoldDB" id="A0A419PDB1"/>
<dbReference type="Proteomes" id="UP000286415">
    <property type="component" value="Unassembled WGS sequence"/>
</dbReference>
<comment type="caution">
    <text evidence="1">The sequence shown here is derived from an EMBL/GenBank/DDBJ whole genome shotgun (WGS) entry which is preliminary data.</text>
</comment>
<reference evidence="1 2" key="2">
    <citation type="journal article" date="2021" name="Genomics">
        <title>High-quality reference genome for Clonorchis sinensis.</title>
        <authorList>
            <person name="Young N.D."/>
            <person name="Stroehlein A.J."/>
            <person name="Kinkar L."/>
            <person name="Wang T."/>
            <person name="Sohn W.M."/>
            <person name="Chang B.C.H."/>
            <person name="Kaur P."/>
            <person name="Weisz D."/>
            <person name="Dudchenko O."/>
            <person name="Aiden E.L."/>
            <person name="Korhonen P.K."/>
            <person name="Gasser R.B."/>
        </authorList>
    </citation>
    <scope>NUCLEOTIDE SEQUENCE [LARGE SCALE GENOMIC DNA]</scope>
    <source>
        <strain evidence="1">Cs-k2</strain>
    </source>
</reference>
<dbReference type="InParanoid" id="A0A419PDB1"/>
<protein>
    <submittedName>
        <fullName evidence="1">Uncharacterized protein</fullName>
    </submittedName>
</protein>
<evidence type="ECO:0000313" key="1">
    <source>
        <dbReference type="EMBL" id="KAG5448364.1"/>
    </source>
</evidence>
<reference evidence="1 2" key="1">
    <citation type="journal article" date="2018" name="Biotechnol. Adv.">
        <title>Improved genomic resources and new bioinformatic workflow for the carcinogenic parasite Clonorchis sinensis: Biotechnological implications.</title>
        <authorList>
            <person name="Wang D."/>
            <person name="Korhonen P.K."/>
            <person name="Gasser R.B."/>
            <person name="Young N.D."/>
        </authorList>
    </citation>
    <scope>NUCLEOTIDE SEQUENCE [LARGE SCALE GENOMIC DNA]</scope>
    <source>
        <strain evidence="1">Cs-k2</strain>
    </source>
</reference>
<accession>A0A419PDB1</accession>
<name>A0A419PDB1_CLOSI</name>
<organism evidence="1 2">
    <name type="scientific">Clonorchis sinensis</name>
    <name type="common">Chinese liver fluke</name>
    <dbReference type="NCBI Taxonomy" id="79923"/>
    <lineage>
        <taxon>Eukaryota</taxon>
        <taxon>Metazoa</taxon>
        <taxon>Spiralia</taxon>
        <taxon>Lophotrochozoa</taxon>
        <taxon>Platyhelminthes</taxon>
        <taxon>Trematoda</taxon>
        <taxon>Digenea</taxon>
        <taxon>Opisthorchiida</taxon>
        <taxon>Opisthorchiata</taxon>
        <taxon>Opisthorchiidae</taxon>
        <taxon>Clonorchis</taxon>
    </lineage>
</organism>
<evidence type="ECO:0000313" key="2">
    <source>
        <dbReference type="Proteomes" id="UP000286415"/>
    </source>
</evidence>